<dbReference type="STRING" id="3818.A0A445B8Q0"/>
<dbReference type="PRINTS" id="PR00081">
    <property type="entry name" value="GDHRDH"/>
</dbReference>
<comment type="caution">
    <text evidence="4">The sequence shown here is derived from an EMBL/GenBank/DDBJ whole genome shotgun (WGS) entry which is preliminary data.</text>
</comment>
<proteinExistence type="inferred from homology"/>
<keyword evidence="2" id="KW-0560">Oxidoreductase</keyword>
<evidence type="ECO:0008006" key="6">
    <source>
        <dbReference type="Google" id="ProtNLM"/>
    </source>
</evidence>
<name>A0A445B8Q0_ARAHY</name>
<gene>
    <name evidence="4" type="ORF">Ahy_A10g050149</name>
</gene>
<sequence>MMDPREDINKPIVLITGCSEGGIGHALARAFAANKCAVVATSRSRSTMADLEHDTRFFLQELDVKSDDSVRRALDAVIAHFGRVDVLVNNAGVQCVGPLPEYRKPWGTDAWGAGNDLKISTVCVGLIKFLCHWGHAGALRMIQAVVPHMAKRKQGKIVNVGSVTAMASGPWSGAYTSSKAALHSLTDTLRLELSHFGIDVVNVVPGAIKSNIGNSAIASYDHMPEWDLFKPFEAAIRDRAYFSQKTKSTPNDEFAKHTVAAILKKKPPAWFSYGHYSTAMAIMYHLPLCVRDFILKKAMKC</sequence>
<dbReference type="PANTHER" id="PTHR44169">
    <property type="entry name" value="NADPH-DEPENDENT 1-ACYLDIHYDROXYACETONE PHOSPHATE REDUCTASE"/>
    <property type="match status" value="1"/>
</dbReference>
<dbReference type="SUPFAM" id="SSF51735">
    <property type="entry name" value="NAD(P)-binding Rossmann-fold domains"/>
    <property type="match status" value="1"/>
</dbReference>
<dbReference type="AlphaFoldDB" id="A0A445B8Q0"/>
<dbReference type="Gene3D" id="3.40.50.720">
    <property type="entry name" value="NAD(P)-binding Rossmann-like Domain"/>
    <property type="match status" value="1"/>
</dbReference>
<evidence type="ECO:0000256" key="2">
    <source>
        <dbReference type="ARBA" id="ARBA00023002"/>
    </source>
</evidence>
<dbReference type="GO" id="GO:0005783">
    <property type="term" value="C:endoplasmic reticulum"/>
    <property type="evidence" value="ECO:0007669"/>
    <property type="project" value="TreeGrafter"/>
</dbReference>
<dbReference type="InterPro" id="IPR036291">
    <property type="entry name" value="NAD(P)-bd_dom_sf"/>
</dbReference>
<accession>A0A445B8Q0</accession>
<dbReference type="PROSITE" id="PS00061">
    <property type="entry name" value="ADH_SHORT"/>
    <property type="match status" value="1"/>
</dbReference>
<dbReference type="PANTHER" id="PTHR44169:SF6">
    <property type="entry name" value="NADPH-DEPENDENT 1-ACYLDIHYDROXYACETONE PHOSPHATE REDUCTASE"/>
    <property type="match status" value="1"/>
</dbReference>
<dbReference type="PRINTS" id="PR00080">
    <property type="entry name" value="SDRFAMILY"/>
</dbReference>
<dbReference type="EMBL" id="SDMP01000010">
    <property type="protein sequence ID" value="RYR35050.1"/>
    <property type="molecule type" value="Genomic_DNA"/>
</dbReference>
<organism evidence="4 5">
    <name type="scientific">Arachis hypogaea</name>
    <name type="common">Peanut</name>
    <dbReference type="NCBI Taxonomy" id="3818"/>
    <lineage>
        <taxon>Eukaryota</taxon>
        <taxon>Viridiplantae</taxon>
        <taxon>Streptophyta</taxon>
        <taxon>Embryophyta</taxon>
        <taxon>Tracheophyta</taxon>
        <taxon>Spermatophyta</taxon>
        <taxon>Magnoliopsida</taxon>
        <taxon>eudicotyledons</taxon>
        <taxon>Gunneridae</taxon>
        <taxon>Pentapetalae</taxon>
        <taxon>rosids</taxon>
        <taxon>fabids</taxon>
        <taxon>Fabales</taxon>
        <taxon>Fabaceae</taxon>
        <taxon>Papilionoideae</taxon>
        <taxon>50 kb inversion clade</taxon>
        <taxon>dalbergioids sensu lato</taxon>
        <taxon>Dalbergieae</taxon>
        <taxon>Pterocarpus clade</taxon>
        <taxon>Arachis</taxon>
    </lineage>
</organism>
<evidence type="ECO:0000313" key="5">
    <source>
        <dbReference type="Proteomes" id="UP000289738"/>
    </source>
</evidence>
<evidence type="ECO:0000256" key="1">
    <source>
        <dbReference type="ARBA" id="ARBA00006484"/>
    </source>
</evidence>
<dbReference type="InterPro" id="IPR020904">
    <property type="entry name" value="Sc_DH/Rdtase_CS"/>
</dbReference>
<comment type="similarity">
    <text evidence="1 3">Belongs to the short-chain dehydrogenases/reductases (SDR) family.</text>
</comment>
<reference evidence="4 5" key="1">
    <citation type="submission" date="2019-01" db="EMBL/GenBank/DDBJ databases">
        <title>Sequencing of cultivated peanut Arachis hypogaea provides insights into genome evolution and oil improvement.</title>
        <authorList>
            <person name="Chen X."/>
        </authorList>
    </citation>
    <scope>NUCLEOTIDE SEQUENCE [LARGE SCALE GENOMIC DNA]</scope>
    <source>
        <strain evidence="5">cv. Fuhuasheng</strain>
        <tissue evidence="4">Leaves</tissue>
    </source>
</reference>
<dbReference type="CDD" id="cd05374">
    <property type="entry name" value="17beta-HSD-like_SDR_c"/>
    <property type="match status" value="1"/>
</dbReference>
<protein>
    <recommendedName>
        <fullName evidence="6">NADPH-dependent 1-acyldihydroxyacetone phosphate reductase</fullName>
    </recommendedName>
</protein>
<keyword evidence="5" id="KW-1185">Reference proteome</keyword>
<dbReference type="Proteomes" id="UP000289738">
    <property type="component" value="Chromosome A10"/>
</dbReference>
<dbReference type="GO" id="GO:0016491">
    <property type="term" value="F:oxidoreductase activity"/>
    <property type="evidence" value="ECO:0007669"/>
    <property type="project" value="UniProtKB-KW"/>
</dbReference>
<dbReference type="Pfam" id="PF00106">
    <property type="entry name" value="adh_short"/>
    <property type="match status" value="1"/>
</dbReference>
<evidence type="ECO:0000313" key="4">
    <source>
        <dbReference type="EMBL" id="RYR35050.1"/>
    </source>
</evidence>
<dbReference type="InterPro" id="IPR002347">
    <property type="entry name" value="SDR_fam"/>
</dbReference>
<evidence type="ECO:0000256" key="3">
    <source>
        <dbReference type="RuleBase" id="RU000363"/>
    </source>
</evidence>